<evidence type="ECO:0000313" key="2">
    <source>
        <dbReference type="EMBL" id="OJZ84978.1"/>
    </source>
</evidence>
<organism evidence="2 3">
    <name type="scientific">Aspergillus luchuensis (strain CBS 106.47)</name>
    <dbReference type="NCBI Taxonomy" id="1137211"/>
    <lineage>
        <taxon>Eukaryota</taxon>
        <taxon>Fungi</taxon>
        <taxon>Dikarya</taxon>
        <taxon>Ascomycota</taxon>
        <taxon>Pezizomycotina</taxon>
        <taxon>Eurotiomycetes</taxon>
        <taxon>Eurotiomycetidae</taxon>
        <taxon>Eurotiales</taxon>
        <taxon>Aspergillaceae</taxon>
        <taxon>Aspergillus</taxon>
        <taxon>Aspergillus subgen. Circumdati</taxon>
    </lineage>
</organism>
<dbReference type="AlphaFoldDB" id="A0A1M3TE06"/>
<evidence type="ECO:0000256" key="1">
    <source>
        <dbReference type="SAM" id="MobiDB-lite"/>
    </source>
</evidence>
<proteinExistence type="predicted"/>
<name>A0A1M3TE06_ASPLC</name>
<dbReference type="VEuPathDB" id="FungiDB:ASPFODRAFT_649926"/>
<protein>
    <submittedName>
        <fullName evidence="2">Uncharacterized protein</fullName>
    </submittedName>
</protein>
<evidence type="ECO:0000313" key="3">
    <source>
        <dbReference type="Proteomes" id="UP000184063"/>
    </source>
</evidence>
<reference evidence="3" key="1">
    <citation type="journal article" date="2017" name="Genome Biol.">
        <title>Comparative genomics reveals high biological diversity and specific adaptations in the industrially and medically important fungal genus Aspergillus.</title>
        <authorList>
            <person name="de Vries R.P."/>
            <person name="Riley R."/>
            <person name="Wiebenga A."/>
            <person name="Aguilar-Osorio G."/>
            <person name="Amillis S."/>
            <person name="Uchima C.A."/>
            <person name="Anderluh G."/>
            <person name="Asadollahi M."/>
            <person name="Askin M."/>
            <person name="Barry K."/>
            <person name="Battaglia E."/>
            <person name="Bayram O."/>
            <person name="Benocci T."/>
            <person name="Braus-Stromeyer S.A."/>
            <person name="Caldana C."/>
            <person name="Canovas D."/>
            <person name="Cerqueira G.C."/>
            <person name="Chen F."/>
            <person name="Chen W."/>
            <person name="Choi C."/>
            <person name="Clum A."/>
            <person name="Dos Santos R.A."/>
            <person name="Damasio A.R."/>
            <person name="Diallinas G."/>
            <person name="Emri T."/>
            <person name="Fekete E."/>
            <person name="Flipphi M."/>
            <person name="Freyberg S."/>
            <person name="Gallo A."/>
            <person name="Gournas C."/>
            <person name="Habgood R."/>
            <person name="Hainaut M."/>
            <person name="Harispe M.L."/>
            <person name="Henrissat B."/>
            <person name="Hilden K.S."/>
            <person name="Hope R."/>
            <person name="Hossain A."/>
            <person name="Karabika E."/>
            <person name="Karaffa L."/>
            <person name="Karanyi Z."/>
            <person name="Krasevec N."/>
            <person name="Kuo A."/>
            <person name="Kusch H."/>
            <person name="LaButti K."/>
            <person name="Lagendijk E.L."/>
            <person name="Lapidus A."/>
            <person name="Levasseur A."/>
            <person name="Lindquist E."/>
            <person name="Lipzen A."/>
            <person name="Logrieco A.F."/>
            <person name="MacCabe A."/>
            <person name="Maekelae M.R."/>
            <person name="Malavazi I."/>
            <person name="Melin P."/>
            <person name="Meyer V."/>
            <person name="Mielnichuk N."/>
            <person name="Miskei M."/>
            <person name="Molnar A.P."/>
            <person name="Mule G."/>
            <person name="Ngan C.Y."/>
            <person name="Orejas M."/>
            <person name="Orosz E."/>
            <person name="Ouedraogo J.P."/>
            <person name="Overkamp K.M."/>
            <person name="Park H.-S."/>
            <person name="Perrone G."/>
            <person name="Piumi F."/>
            <person name="Punt P.J."/>
            <person name="Ram A.F."/>
            <person name="Ramon A."/>
            <person name="Rauscher S."/>
            <person name="Record E."/>
            <person name="Riano-Pachon D.M."/>
            <person name="Robert V."/>
            <person name="Roehrig J."/>
            <person name="Ruller R."/>
            <person name="Salamov A."/>
            <person name="Salih N.S."/>
            <person name="Samson R.A."/>
            <person name="Sandor E."/>
            <person name="Sanguinetti M."/>
            <person name="Schuetze T."/>
            <person name="Sepcic K."/>
            <person name="Shelest E."/>
            <person name="Sherlock G."/>
            <person name="Sophianopoulou V."/>
            <person name="Squina F.M."/>
            <person name="Sun H."/>
            <person name="Susca A."/>
            <person name="Todd R.B."/>
            <person name="Tsang A."/>
            <person name="Unkles S.E."/>
            <person name="van de Wiele N."/>
            <person name="van Rossen-Uffink D."/>
            <person name="Oliveira J.V."/>
            <person name="Vesth T.C."/>
            <person name="Visser J."/>
            <person name="Yu J.-H."/>
            <person name="Zhou M."/>
            <person name="Andersen M.R."/>
            <person name="Archer D.B."/>
            <person name="Baker S.E."/>
            <person name="Benoit I."/>
            <person name="Brakhage A.A."/>
            <person name="Braus G.H."/>
            <person name="Fischer R."/>
            <person name="Frisvad J.C."/>
            <person name="Goldman G.H."/>
            <person name="Houbraken J."/>
            <person name="Oakley B."/>
            <person name="Pocsi I."/>
            <person name="Scazzocchio C."/>
            <person name="Seiboth B."/>
            <person name="vanKuyk P.A."/>
            <person name="Wortman J."/>
            <person name="Dyer P.S."/>
            <person name="Grigoriev I.V."/>
        </authorList>
    </citation>
    <scope>NUCLEOTIDE SEQUENCE [LARGE SCALE GENOMIC DNA]</scope>
    <source>
        <strain evidence="3">CBS 106.47</strain>
    </source>
</reference>
<accession>A0A1M3TE06</accession>
<feature type="region of interest" description="Disordered" evidence="1">
    <location>
        <begin position="1"/>
        <end position="20"/>
    </location>
</feature>
<sequence>MDSHCASHGSRLSQRVRRKENCPRPAGVLTVHCVVHSVGVVVQAQGLVSSRLHSPSTECATAYVHVREMHSSRSEAGGWSPSVTMYC</sequence>
<dbReference type="Proteomes" id="UP000184063">
    <property type="component" value="Unassembled WGS sequence"/>
</dbReference>
<gene>
    <name evidence="2" type="ORF">ASPFODRAFT_649926</name>
</gene>
<dbReference type="EMBL" id="KV878243">
    <property type="protein sequence ID" value="OJZ84978.1"/>
    <property type="molecule type" value="Genomic_DNA"/>
</dbReference>